<reference evidence="1 2" key="1">
    <citation type="submission" date="2023-11" db="EMBL/GenBank/DDBJ databases">
        <title>Peredibacter starrii A3.12.</title>
        <authorList>
            <person name="Mitchell R.J."/>
        </authorList>
    </citation>
    <scope>NUCLEOTIDE SEQUENCE [LARGE SCALE GENOMIC DNA]</scope>
    <source>
        <strain evidence="1 2">A3.12</strain>
    </source>
</reference>
<organism evidence="1 2">
    <name type="scientific">Peredibacter starrii</name>
    <dbReference type="NCBI Taxonomy" id="28202"/>
    <lineage>
        <taxon>Bacteria</taxon>
        <taxon>Pseudomonadati</taxon>
        <taxon>Bdellovibrionota</taxon>
        <taxon>Bacteriovoracia</taxon>
        <taxon>Bacteriovoracales</taxon>
        <taxon>Bacteriovoracaceae</taxon>
        <taxon>Peredibacter</taxon>
    </lineage>
</organism>
<proteinExistence type="predicted"/>
<dbReference type="Proteomes" id="UP001324634">
    <property type="component" value="Chromosome"/>
</dbReference>
<dbReference type="KEGG" id="psti:SOO65_13025"/>
<dbReference type="RefSeq" id="WP_321390635.1">
    <property type="nucleotide sequence ID" value="NZ_CP139487.1"/>
</dbReference>
<keyword evidence="2" id="KW-1185">Reference proteome</keyword>
<evidence type="ECO:0000313" key="2">
    <source>
        <dbReference type="Proteomes" id="UP001324634"/>
    </source>
</evidence>
<dbReference type="AlphaFoldDB" id="A0AAX4HK55"/>
<name>A0AAX4HK55_9BACT</name>
<evidence type="ECO:0000313" key="1">
    <source>
        <dbReference type="EMBL" id="WPU63612.1"/>
    </source>
</evidence>
<gene>
    <name evidence="1" type="ORF">SOO65_13025</name>
</gene>
<dbReference type="EMBL" id="CP139487">
    <property type="protein sequence ID" value="WPU63612.1"/>
    <property type="molecule type" value="Genomic_DNA"/>
</dbReference>
<protein>
    <submittedName>
        <fullName evidence="1">Uncharacterized protein</fullName>
    </submittedName>
</protein>
<accession>A0AAX4HK55</accession>
<sequence>MRLSGLTLETVYFEDYLSFLTEVLELELTELTDISMRLDLQGTWLEIKNVPTAPHTVASNVEFSLSAEEFQDLVHKVSFFYYRRGPSRFLYLGTEDASCGVVDPDGRVWRFKNNEIKANLSATDSPSL</sequence>